<feature type="compositionally biased region" description="Basic and acidic residues" evidence="1">
    <location>
        <begin position="17"/>
        <end position="34"/>
    </location>
</feature>
<dbReference type="Proteomes" id="UP001201812">
    <property type="component" value="Unassembled WGS sequence"/>
</dbReference>
<comment type="caution">
    <text evidence="3">The sequence shown here is derived from an EMBL/GenBank/DDBJ whole genome shotgun (WGS) entry which is preliminary data.</text>
</comment>
<feature type="transmembrane region" description="Helical" evidence="2">
    <location>
        <begin position="64"/>
        <end position="91"/>
    </location>
</feature>
<reference evidence="3" key="1">
    <citation type="submission" date="2022-01" db="EMBL/GenBank/DDBJ databases">
        <title>Genome Sequence Resource for Two Populations of Ditylenchus destructor, the Migratory Endoparasitic Phytonematode.</title>
        <authorList>
            <person name="Zhang H."/>
            <person name="Lin R."/>
            <person name="Xie B."/>
        </authorList>
    </citation>
    <scope>NUCLEOTIDE SEQUENCE</scope>
    <source>
        <strain evidence="3">BazhouSP</strain>
    </source>
</reference>
<keyword evidence="2" id="KW-0812">Transmembrane</keyword>
<evidence type="ECO:0000256" key="1">
    <source>
        <dbReference type="SAM" id="MobiDB-lite"/>
    </source>
</evidence>
<proteinExistence type="predicted"/>
<evidence type="ECO:0000313" key="3">
    <source>
        <dbReference type="EMBL" id="KAI1729214.1"/>
    </source>
</evidence>
<name>A0AAD4R834_9BILA</name>
<keyword evidence="4" id="KW-1185">Reference proteome</keyword>
<accession>A0AAD4R834</accession>
<evidence type="ECO:0000256" key="2">
    <source>
        <dbReference type="SAM" id="Phobius"/>
    </source>
</evidence>
<keyword evidence="2" id="KW-0472">Membrane</keyword>
<organism evidence="3 4">
    <name type="scientific">Ditylenchus destructor</name>
    <dbReference type="NCBI Taxonomy" id="166010"/>
    <lineage>
        <taxon>Eukaryota</taxon>
        <taxon>Metazoa</taxon>
        <taxon>Ecdysozoa</taxon>
        <taxon>Nematoda</taxon>
        <taxon>Chromadorea</taxon>
        <taxon>Rhabditida</taxon>
        <taxon>Tylenchina</taxon>
        <taxon>Tylenchomorpha</taxon>
        <taxon>Sphaerularioidea</taxon>
        <taxon>Anguinidae</taxon>
        <taxon>Anguininae</taxon>
        <taxon>Ditylenchus</taxon>
    </lineage>
</organism>
<dbReference type="EMBL" id="JAKKPZ010000001">
    <property type="protein sequence ID" value="KAI1729214.1"/>
    <property type="molecule type" value="Genomic_DNA"/>
</dbReference>
<sequence length="99" mass="11015">MPPPPPASTKKKKSKKDTRNDDKSPTEKSAISKDEDFVQSQVTAIDMTKIGEQSKKETKPKNSTRWLCCLIIVGVLLVLCILAVIVMVLLLTKVIKLHK</sequence>
<protein>
    <submittedName>
        <fullName evidence="3">Uncharacterized protein</fullName>
    </submittedName>
</protein>
<gene>
    <name evidence="3" type="ORF">DdX_01440</name>
</gene>
<feature type="region of interest" description="Disordered" evidence="1">
    <location>
        <begin position="1"/>
        <end position="34"/>
    </location>
</feature>
<keyword evidence="2" id="KW-1133">Transmembrane helix</keyword>
<evidence type="ECO:0000313" key="4">
    <source>
        <dbReference type="Proteomes" id="UP001201812"/>
    </source>
</evidence>
<dbReference type="AlphaFoldDB" id="A0AAD4R834"/>